<keyword evidence="4" id="KW-1185">Reference proteome</keyword>
<dbReference type="AlphaFoldDB" id="A0A2H1IMN1"/>
<evidence type="ECO:0000313" key="4">
    <source>
        <dbReference type="Proteomes" id="UP000234382"/>
    </source>
</evidence>
<name>A0A2H1IMN1_9MICO</name>
<feature type="region of interest" description="Disordered" evidence="1">
    <location>
        <begin position="134"/>
        <end position="159"/>
    </location>
</feature>
<dbReference type="Gene3D" id="3.10.450.50">
    <property type="match status" value="1"/>
</dbReference>
<feature type="compositionally biased region" description="Low complexity" evidence="1">
    <location>
        <begin position="135"/>
        <end position="151"/>
    </location>
</feature>
<dbReference type="InterPro" id="IPR032710">
    <property type="entry name" value="NTF2-like_dom_sf"/>
</dbReference>
<evidence type="ECO:0000256" key="1">
    <source>
        <dbReference type="SAM" id="MobiDB-lite"/>
    </source>
</evidence>
<dbReference type="SUPFAM" id="SSF54427">
    <property type="entry name" value="NTF2-like"/>
    <property type="match status" value="1"/>
</dbReference>
<accession>A0A2H1IMN1</accession>
<dbReference type="RefSeq" id="WP_101545026.1">
    <property type="nucleotide sequence ID" value="NZ_FXYX01000005.1"/>
</dbReference>
<evidence type="ECO:0000259" key="2">
    <source>
        <dbReference type="Pfam" id="PF13474"/>
    </source>
</evidence>
<feature type="domain" description="SnoaL-like" evidence="2">
    <location>
        <begin position="14"/>
        <end position="134"/>
    </location>
</feature>
<dbReference type="Proteomes" id="UP000234382">
    <property type="component" value="Unassembled WGS sequence"/>
</dbReference>
<dbReference type="Pfam" id="PF13474">
    <property type="entry name" value="SnoaL_3"/>
    <property type="match status" value="1"/>
</dbReference>
<dbReference type="EMBL" id="FXYX01000005">
    <property type="protein sequence ID" value="SMX76459.1"/>
    <property type="molecule type" value="Genomic_DNA"/>
</dbReference>
<reference evidence="4" key="1">
    <citation type="submission" date="2017-03" db="EMBL/GenBank/DDBJ databases">
        <authorList>
            <person name="Monnet C."/>
        </authorList>
    </citation>
    <scope>NUCLEOTIDE SEQUENCE [LARGE SCALE GENOMIC DNA]</scope>
    <source>
        <strain evidence="4">ATCC 49514</strain>
    </source>
</reference>
<proteinExistence type="predicted"/>
<sequence>MNESTPEPSEFDVLTAASAIVDAFAATDTQSYFSRFAEDASFVFHPETRRLNTRAEYEREWASWLADGWSVAACASSDQLVQTFPGGAVFSHTVDTAVNTADGRESYRERESIVFSRLGDGELIAIHEHLSTVPDSADSSSAAGPSAAESKPGAEEVAQ</sequence>
<evidence type="ECO:0000313" key="3">
    <source>
        <dbReference type="EMBL" id="SMX76459.1"/>
    </source>
</evidence>
<organism evidence="3 4">
    <name type="scientific">Brevibacterium iodinum ATCC 49514</name>
    <dbReference type="NCBI Taxonomy" id="1255616"/>
    <lineage>
        <taxon>Bacteria</taxon>
        <taxon>Bacillati</taxon>
        <taxon>Actinomycetota</taxon>
        <taxon>Actinomycetes</taxon>
        <taxon>Micrococcales</taxon>
        <taxon>Brevibacteriaceae</taxon>
        <taxon>Brevibacterium</taxon>
    </lineage>
</organism>
<gene>
    <name evidence="3" type="ORF">BI49514_01116</name>
</gene>
<dbReference type="InterPro" id="IPR037401">
    <property type="entry name" value="SnoaL-like"/>
</dbReference>
<protein>
    <submittedName>
        <fullName evidence="3">SnoaL-like domain-containing protein</fullName>
    </submittedName>
</protein>